<organism evidence="2 3">
    <name type="scientific">Chitinophaga agri</name>
    <dbReference type="NCBI Taxonomy" id="2703787"/>
    <lineage>
        <taxon>Bacteria</taxon>
        <taxon>Pseudomonadati</taxon>
        <taxon>Bacteroidota</taxon>
        <taxon>Chitinophagia</taxon>
        <taxon>Chitinophagales</taxon>
        <taxon>Chitinophagaceae</taxon>
        <taxon>Chitinophaga</taxon>
    </lineage>
</organism>
<feature type="chain" id="PRO_5025642930" description="TraB/GumN family protein" evidence="1">
    <location>
        <begin position="18"/>
        <end position="350"/>
    </location>
</feature>
<protein>
    <recommendedName>
        <fullName evidence="4">TraB/GumN family protein</fullName>
    </recommendedName>
</protein>
<keyword evidence="3" id="KW-1185">Reference proteome</keyword>
<dbReference type="KEGG" id="chih:GWR21_01745"/>
<dbReference type="InterPro" id="IPR043749">
    <property type="entry name" value="DUF5694"/>
</dbReference>
<proteinExistence type="predicted"/>
<evidence type="ECO:0008006" key="4">
    <source>
        <dbReference type="Google" id="ProtNLM"/>
    </source>
</evidence>
<dbReference type="Pfam" id="PF18950">
    <property type="entry name" value="DUF5694"/>
    <property type="match status" value="1"/>
</dbReference>
<sequence length="350" mass="40867">MRYSFFLLLFFSISAIAQKVDVLLIGVSHNYANYPPQDFSGIHNTIRKFKPTAFFGEFLSKQDEQNIMNYWCKKENLMRLEILRKNRNIPEEALPQIIDSLKKSVINNPKDYRLKTDLAHAHYLNQDVANGHYQFWQVFNYLQKSPDVELENYVSKILSPQLDTVGRSMKRLKTSEYAFIAFPMMLELKIGELIAMDCQDYDLNWGASWEAFDAKFDVFKKDTSAVFSTELKAYMKAILKGFAKYDSIENTSKNVTEWLNTDEAAKISASGDFYLPEMYTMENFPKEEMLSKIHWWMMRNKAMCDNVVNQARALGVRKVVVIAGANHRKYMQDLFEKMPDVTVRNINEMK</sequence>
<accession>A0A6B9Z9Y5</accession>
<dbReference type="RefSeq" id="WP_162330066.1">
    <property type="nucleotide sequence ID" value="NZ_CP048113.1"/>
</dbReference>
<dbReference type="AlphaFoldDB" id="A0A6B9Z9Y5"/>
<evidence type="ECO:0000313" key="2">
    <source>
        <dbReference type="EMBL" id="QHS58361.1"/>
    </source>
</evidence>
<evidence type="ECO:0000313" key="3">
    <source>
        <dbReference type="Proteomes" id="UP000476411"/>
    </source>
</evidence>
<reference evidence="2 3" key="1">
    <citation type="submission" date="2020-01" db="EMBL/GenBank/DDBJ databases">
        <title>Complete genome sequence of Chitinophaga sp. H33E-04 isolated from quinoa roots.</title>
        <authorList>
            <person name="Weon H.-Y."/>
            <person name="Lee S.A."/>
        </authorList>
    </citation>
    <scope>NUCLEOTIDE SEQUENCE [LARGE SCALE GENOMIC DNA]</scope>
    <source>
        <strain evidence="2 3">H33E-04</strain>
    </source>
</reference>
<name>A0A6B9Z9Y5_9BACT</name>
<dbReference type="EMBL" id="CP048113">
    <property type="protein sequence ID" value="QHS58361.1"/>
    <property type="molecule type" value="Genomic_DNA"/>
</dbReference>
<gene>
    <name evidence="2" type="ORF">GWR21_01745</name>
</gene>
<evidence type="ECO:0000256" key="1">
    <source>
        <dbReference type="SAM" id="SignalP"/>
    </source>
</evidence>
<feature type="signal peptide" evidence="1">
    <location>
        <begin position="1"/>
        <end position="17"/>
    </location>
</feature>
<keyword evidence="1" id="KW-0732">Signal</keyword>
<dbReference type="Proteomes" id="UP000476411">
    <property type="component" value="Chromosome"/>
</dbReference>